<dbReference type="PANTHER" id="PTHR43553:SF24">
    <property type="entry name" value="ENERGY-COUPLING FACTOR TRANSPORTER ATP-BINDING PROTEIN ECFA1"/>
    <property type="match status" value="1"/>
</dbReference>
<dbReference type="InterPro" id="IPR003593">
    <property type="entry name" value="AAA+_ATPase"/>
</dbReference>
<dbReference type="GO" id="GO:0005524">
    <property type="term" value="F:ATP binding"/>
    <property type="evidence" value="ECO:0007669"/>
    <property type="project" value="UniProtKB-KW"/>
</dbReference>
<dbReference type="Gene3D" id="3.40.50.300">
    <property type="entry name" value="P-loop containing nucleotide triphosphate hydrolases"/>
    <property type="match status" value="2"/>
</dbReference>
<dbReference type="OrthoDB" id="501320at2"/>
<feature type="compositionally biased region" description="Basic and acidic residues" evidence="5">
    <location>
        <begin position="126"/>
        <end position="135"/>
    </location>
</feature>
<comment type="similarity">
    <text evidence="1">Belongs to the ABC transporter superfamily.</text>
</comment>
<feature type="compositionally biased region" description="Polar residues" evidence="5">
    <location>
        <begin position="18"/>
        <end position="40"/>
    </location>
</feature>
<dbReference type="EMBL" id="RQYT01000023">
    <property type="protein sequence ID" value="RRD49066.1"/>
    <property type="molecule type" value="Genomic_DNA"/>
</dbReference>
<dbReference type="CDD" id="cd03225">
    <property type="entry name" value="ABC_cobalt_CbiO_domain1"/>
    <property type="match status" value="1"/>
</dbReference>
<keyword evidence="4 7" id="KW-0067">ATP-binding</keyword>
<name>A0A3P1WSU8_9ACTN</name>
<dbReference type="Pfam" id="PF00005">
    <property type="entry name" value="ABC_tran"/>
    <property type="match status" value="2"/>
</dbReference>
<dbReference type="GO" id="GO:0042626">
    <property type="term" value="F:ATPase-coupled transmembrane transporter activity"/>
    <property type="evidence" value="ECO:0007669"/>
    <property type="project" value="TreeGrafter"/>
</dbReference>
<evidence type="ECO:0000256" key="3">
    <source>
        <dbReference type="ARBA" id="ARBA00022741"/>
    </source>
</evidence>
<proteinExistence type="inferred from homology"/>
<keyword evidence="3" id="KW-0547">Nucleotide-binding</keyword>
<dbReference type="PROSITE" id="PS50893">
    <property type="entry name" value="ABC_TRANSPORTER_2"/>
    <property type="match status" value="1"/>
</dbReference>
<sequence length="634" mass="67381">MARRPLRSTAIGGEARQTPRSTSIDCDCSVTSSHTGATRATSSAAWRKSCDLIAPSPPAHGTPPHDVRRARCLHRAHRRPDPTPQSRHRSQHPLAGLPLPDPVVPACHHGPAPRATFWGRSHHRPDRGSGWRRDGLLGGSRRRGLRPTVPSGKASPAALGGHRRRPDRFHDLRLHVHHSRVQRDLTGPQGLGPGGSCRHGHRLRLVGVAPRAFTQPRRDRGATGRVKVSGLQVSPTSGETLFNGLDLCLATGSYTLVCGPTGSGKSTLAMVLAGCHRGEVQGQVSGGPVAAVWQDPGAQMSGHNVLDEVRLPMDYRCIPADVATARARDLIGAVGLSHLPENRDPMLLSGGEQQRLALAAALAQGAPVLVLDEVTSQLDAEGRRDFLRVLDELAGELTILVVDHDPAPHLERADRIIVLGERGRVIADGPSLPDSAERLGIRVPGGRLGDLGEATGCTGRDWQELDLGFARLPRGARAAVTGANGAGKSTLLNSLTRSKDLLLRGVTWVPQRGLNHLFSPTVRDELSSCSPGHDLEAAGLSDLAERHPLSLSGGQRQRLAIAKALGAGPARLALLDEPSYSQDLSGTQRVARMILTGAEDRVTLMATHDHALIDALATHVIHVSNHAVVGVSSL</sequence>
<dbReference type="InterPro" id="IPR017871">
    <property type="entry name" value="ABC_transporter-like_CS"/>
</dbReference>
<evidence type="ECO:0000313" key="7">
    <source>
        <dbReference type="EMBL" id="RRD49066.1"/>
    </source>
</evidence>
<dbReference type="InterPro" id="IPR050095">
    <property type="entry name" value="ECF_ABC_transporter_ATP-bd"/>
</dbReference>
<evidence type="ECO:0000313" key="8">
    <source>
        <dbReference type="Proteomes" id="UP000280935"/>
    </source>
</evidence>
<dbReference type="PROSITE" id="PS00211">
    <property type="entry name" value="ABC_TRANSPORTER_1"/>
    <property type="match status" value="2"/>
</dbReference>
<accession>A0A3P1WSU8</accession>
<dbReference type="InterPro" id="IPR027417">
    <property type="entry name" value="P-loop_NTPase"/>
</dbReference>
<comment type="caution">
    <text evidence="7">The sequence shown here is derived from an EMBL/GenBank/DDBJ whole genome shotgun (WGS) entry which is preliminary data.</text>
</comment>
<gene>
    <name evidence="7" type="ORF">EII35_09775</name>
</gene>
<keyword evidence="2" id="KW-0813">Transport</keyword>
<evidence type="ECO:0000256" key="1">
    <source>
        <dbReference type="ARBA" id="ARBA00005417"/>
    </source>
</evidence>
<dbReference type="SMART" id="SM00382">
    <property type="entry name" value="AAA"/>
    <property type="match status" value="2"/>
</dbReference>
<feature type="region of interest" description="Disordered" evidence="5">
    <location>
        <begin position="115"/>
        <end position="164"/>
    </location>
</feature>
<feature type="region of interest" description="Disordered" evidence="5">
    <location>
        <begin position="1"/>
        <end position="40"/>
    </location>
</feature>
<reference evidence="7 8" key="1">
    <citation type="submission" date="2018-11" db="EMBL/GenBank/DDBJ databases">
        <title>Genomes From Bacteria Associated with the Canine Oral Cavity: a Test Case for Automated Genome-Based Taxonomic Assignment.</title>
        <authorList>
            <person name="Coil D.A."/>
            <person name="Jospin G."/>
            <person name="Darling A.E."/>
            <person name="Wallis C."/>
            <person name="Davis I.J."/>
            <person name="Harris S."/>
            <person name="Eisen J.A."/>
            <person name="Holcombe L.J."/>
            <person name="O'Flynn C."/>
        </authorList>
    </citation>
    <scope>NUCLEOTIDE SEQUENCE [LARGE SCALE GENOMIC DNA]</scope>
    <source>
        <strain evidence="7 8">OH2822_COT-296</strain>
    </source>
</reference>
<protein>
    <submittedName>
        <fullName evidence="7">ATP-binding cassette domain-containing protein</fullName>
    </submittedName>
</protein>
<feature type="domain" description="ABC transporter" evidence="6">
    <location>
        <begin position="226"/>
        <end position="447"/>
    </location>
</feature>
<dbReference type="GO" id="GO:0016887">
    <property type="term" value="F:ATP hydrolysis activity"/>
    <property type="evidence" value="ECO:0007669"/>
    <property type="project" value="InterPro"/>
</dbReference>
<evidence type="ECO:0000256" key="5">
    <source>
        <dbReference type="SAM" id="MobiDB-lite"/>
    </source>
</evidence>
<feature type="region of interest" description="Disordered" evidence="5">
    <location>
        <begin position="76"/>
        <end position="95"/>
    </location>
</feature>
<evidence type="ECO:0000256" key="4">
    <source>
        <dbReference type="ARBA" id="ARBA00022840"/>
    </source>
</evidence>
<evidence type="ECO:0000259" key="6">
    <source>
        <dbReference type="PROSITE" id="PS50893"/>
    </source>
</evidence>
<dbReference type="GO" id="GO:0043190">
    <property type="term" value="C:ATP-binding cassette (ABC) transporter complex"/>
    <property type="evidence" value="ECO:0007669"/>
    <property type="project" value="TreeGrafter"/>
</dbReference>
<dbReference type="InterPro" id="IPR003439">
    <property type="entry name" value="ABC_transporter-like_ATP-bd"/>
</dbReference>
<dbReference type="Proteomes" id="UP000280935">
    <property type="component" value="Unassembled WGS sequence"/>
</dbReference>
<dbReference type="PANTHER" id="PTHR43553">
    <property type="entry name" value="HEAVY METAL TRANSPORTER"/>
    <property type="match status" value="1"/>
</dbReference>
<dbReference type="InterPro" id="IPR015856">
    <property type="entry name" value="ABC_transpr_CbiO/EcfA_su"/>
</dbReference>
<evidence type="ECO:0000256" key="2">
    <source>
        <dbReference type="ARBA" id="ARBA00022448"/>
    </source>
</evidence>
<organism evidence="7 8">
    <name type="scientific">Arachnia propionica</name>
    <dbReference type="NCBI Taxonomy" id="1750"/>
    <lineage>
        <taxon>Bacteria</taxon>
        <taxon>Bacillati</taxon>
        <taxon>Actinomycetota</taxon>
        <taxon>Actinomycetes</taxon>
        <taxon>Propionibacteriales</taxon>
        <taxon>Propionibacteriaceae</taxon>
        <taxon>Arachnia</taxon>
    </lineage>
</organism>
<dbReference type="SUPFAM" id="SSF52540">
    <property type="entry name" value="P-loop containing nucleoside triphosphate hydrolases"/>
    <property type="match status" value="2"/>
</dbReference>
<dbReference type="AlphaFoldDB" id="A0A3P1WSU8"/>